<gene>
    <name evidence="2" type="ORF">IQ235_04050</name>
</gene>
<dbReference type="Proteomes" id="UP000621799">
    <property type="component" value="Unassembled WGS sequence"/>
</dbReference>
<dbReference type="RefSeq" id="WP_264320221.1">
    <property type="nucleotide sequence ID" value="NZ_JADEXN010000045.1"/>
</dbReference>
<dbReference type="PRINTS" id="PR00364">
    <property type="entry name" value="DISEASERSIST"/>
</dbReference>
<sequence length="521" mass="59518">MAETLRASDRGLETIEQAMWRKGWTKTRTPLWWEEAYTTQATIRRFWRRIPIQPESFIGICQAVGIEDWQAIVDLDVLPKSPLSPRQDWGEAPDISSFYGRATELDCLERLIVSQRCKLVAVLGIGGIGKTSLAVRLVDQIQDKFDCLIWKSLLGTPPLPQLLESLIQFLSDGRETLESKDIQVGISQLMGHLQQQRCLLVFDEVEAILGSREGKSRRRTIGQYLKGYEGYGNLFKRMGSDRHQSCLLLTCREKLGEIAAYEGETLPVRSVQLQGLDAESAQKLFVVKGFSGRESGLDKLIELYGGNPLAIRTIATMIREVFNGDIINFLSQNTLVLGDRLRTLLKQHVNRLSNLEKELAYWLAIEGEPISFARLYEDLLLPYTRSQVLEALVSLERRSLLDKTTEESEVLFTLQPLVKKYTIEEFVARSLDEIDEVLETEDIQYFKVLKIHALAKNSDRVLVRFMKNLRTMFCCEDSEIAEELRDIWISLNNKDAKAIGYATENIEQILTKLDSKFIEDK</sequence>
<name>A0A928VTA5_9CYAN</name>
<dbReference type="SUPFAM" id="SSF52540">
    <property type="entry name" value="P-loop containing nucleoside triphosphate hydrolases"/>
    <property type="match status" value="1"/>
</dbReference>
<dbReference type="Pfam" id="PF00931">
    <property type="entry name" value="NB-ARC"/>
    <property type="match status" value="1"/>
</dbReference>
<keyword evidence="3" id="KW-1185">Reference proteome</keyword>
<protein>
    <submittedName>
        <fullName evidence="2">NB-ARC domain-containing protein</fullName>
    </submittedName>
</protein>
<evidence type="ECO:0000259" key="1">
    <source>
        <dbReference type="Pfam" id="PF00931"/>
    </source>
</evidence>
<proteinExistence type="predicted"/>
<feature type="domain" description="NB-ARC" evidence="1">
    <location>
        <begin position="109"/>
        <end position="205"/>
    </location>
</feature>
<dbReference type="PANTHER" id="PTHR47691">
    <property type="entry name" value="REGULATOR-RELATED"/>
    <property type="match status" value="1"/>
</dbReference>
<dbReference type="EMBL" id="JADEXN010000045">
    <property type="protein sequence ID" value="MBE9039964.1"/>
    <property type="molecule type" value="Genomic_DNA"/>
</dbReference>
<evidence type="ECO:0000313" key="3">
    <source>
        <dbReference type="Proteomes" id="UP000621799"/>
    </source>
</evidence>
<dbReference type="InterPro" id="IPR027417">
    <property type="entry name" value="P-loop_NTPase"/>
</dbReference>
<comment type="caution">
    <text evidence="2">The sequence shown here is derived from an EMBL/GenBank/DDBJ whole genome shotgun (WGS) entry which is preliminary data.</text>
</comment>
<dbReference type="PANTHER" id="PTHR47691:SF3">
    <property type="entry name" value="HTH-TYPE TRANSCRIPTIONAL REGULATOR RV0890C-RELATED"/>
    <property type="match status" value="1"/>
</dbReference>
<dbReference type="InterPro" id="IPR002182">
    <property type="entry name" value="NB-ARC"/>
</dbReference>
<accession>A0A928VTA5</accession>
<dbReference type="GO" id="GO:0043531">
    <property type="term" value="F:ADP binding"/>
    <property type="evidence" value="ECO:0007669"/>
    <property type="project" value="InterPro"/>
</dbReference>
<dbReference type="Gene3D" id="3.40.50.300">
    <property type="entry name" value="P-loop containing nucleotide triphosphate hydrolases"/>
    <property type="match status" value="1"/>
</dbReference>
<reference evidence="2" key="1">
    <citation type="submission" date="2020-10" db="EMBL/GenBank/DDBJ databases">
        <authorList>
            <person name="Castelo-Branco R."/>
            <person name="Eusebio N."/>
            <person name="Adriana R."/>
            <person name="Vieira A."/>
            <person name="Brugerolle De Fraissinette N."/>
            <person name="Rezende De Castro R."/>
            <person name="Schneider M.P."/>
            <person name="Vasconcelos V."/>
            <person name="Leao P.N."/>
        </authorList>
    </citation>
    <scope>NUCLEOTIDE SEQUENCE</scope>
    <source>
        <strain evidence="2">LEGE 11467</strain>
    </source>
</reference>
<dbReference type="AlphaFoldDB" id="A0A928VTA5"/>
<organism evidence="2 3">
    <name type="scientific">Zarconia navalis LEGE 11467</name>
    <dbReference type="NCBI Taxonomy" id="1828826"/>
    <lineage>
        <taxon>Bacteria</taxon>
        <taxon>Bacillati</taxon>
        <taxon>Cyanobacteriota</taxon>
        <taxon>Cyanophyceae</taxon>
        <taxon>Oscillatoriophycideae</taxon>
        <taxon>Oscillatoriales</taxon>
        <taxon>Oscillatoriales incertae sedis</taxon>
        <taxon>Zarconia</taxon>
        <taxon>Zarconia navalis</taxon>
    </lineage>
</organism>
<evidence type="ECO:0000313" key="2">
    <source>
        <dbReference type="EMBL" id="MBE9039964.1"/>
    </source>
</evidence>